<name>A0ABD2A2G6_VESSQ</name>
<keyword evidence="3" id="KW-1185">Reference proteome</keyword>
<organism evidence="2 3">
    <name type="scientific">Vespula squamosa</name>
    <name type="common">Southern yellow jacket</name>
    <name type="synonym">Wasp</name>
    <dbReference type="NCBI Taxonomy" id="30214"/>
    <lineage>
        <taxon>Eukaryota</taxon>
        <taxon>Metazoa</taxon>
        <taxon>Ecdysozoa</taxon>
        <taxon>Arthropoda</taxon>
        <taxon>Hexapoda</taxon>
        <taxon>Insecta</taxon>
        <taxon>Pterygota</taxon>
        <taxon>Neoptera</taxon>
        <taxon>Endopterygota</taxon>
        <taxon>Hymenoptera</taxon>
        <taxon>Apocrita</taxon>
        <taxon>Aculeata</taxon>
        <taxon>Vespoidea</taxon>
        <taxon>Vespidae</taxon>
        <taxon>Vespinae</taxon>
        <taxon>Vespula</taxon>
    </lineage>
</organism>
<evidence type="ECO:0000256" key="1">
    <source>
        <dbReference type="SAM" id="MobiDB-lite"/>
    </source>
</evidence>
<protein>
    <submittedName>
        <fullName evidence="2">Uncharacterized protein</fullName>
    </submittedName>
</protein>
<proteinExistence type="predicted"/>
<feature type="compositionally biased region" description="Basic and acidic residues" evidence="1">
    <location>
        <begin position="116"/>
        <end position="144"/>
    </location>
</feature>
<reference evidence="2 3" key="1">
    <citation type="journal article" date="2024" name="Ann. Entomol. Soc. Am.">
        <title>Genomic analyses of the southern and eastern yellowjacket wasps (Hymenoptera: Vespidae) reveal evolutionary signatures of social life.</title>
        <authorList>
            <person name="Catto M.A."/>
            <person name="Caine P.B."/>
            <person name="Orr S.E."/>
            <person name="Hunt B.G."/>
            <person name="Goodisman M.A.D."/>
        </authorList>
    </citation>
    <scope>NUCLEOTIDE SEQUENCE [LARGE SCALE GENOMIC DNA]</scope>
    <source>
        <strain evidence="2">233</strain>
        <tissue evidence="2">Head and thorax</tissue>
    </source>
</reference>
<gene>
    <name evidence="2" type="ORF">V1478_015995</name>
</gene>
<evidence type="ECO:0000313" key="2">
    <source>
        <dbReference type="EMBL" id="KAL2714810.1"/>
    </source>
</evidence>
<feature type="region of interest" description="Disordered" evidence="1">
    <location>
        <begin position="109"/>
        <end position="144"/>
    </location>
</feature>
<sequence>MSPVSLDANKCDSLPTSRSKCIRNTKELFGVLSENTVSAGLELTAWLEPPPTVLAAVVLPVDLVVVVGVLIKSLTGMVGKSLSTVTAEPPDLANAFYVIPTPSSSPASSYLTIAKDPTDEKVEDKEKNRETKEEGHAKDSTRPERYIRYPKSRAVVELIKRKSEILRVKSGSSKDLQIAIILFFSEKDTVHLQIRSIWQ</sequence>
<evidence type="ECO:0000313" key="3">
    <source>
        <dbReference type="Proteomes" id="UP001607302"/>
    </source>
</evidence>
<dbReference type="Proteomes" id="UP001607302">
    <property type="component" value="Unassembled WGS sequence"/>
</dbReference>
<accession>A0ABD2A2G6</accession>
<dbReference type="AlphaFoldDB" id="A0ABD2A2G6"/>
<dbReference type="EMBL" id="JAUDFV010000156">
    <property type="protein sequence ID" value="KAL2714810.1"/>
    <property type="molecule type" value="Genomic_DNA"/>
</dbReference>
<comment type="caution">
    <text evidence="2">The sequence shown here is derived from an EMBL/GenBank/DDBJ whole genome shotgun (WGS) entry which is preliminary data.</text>
</comment>